<reference evidence="1" key="1">
    <citation type="submission" date="2022-07" db="EMBL/GenBank/DDBJ databases">
        <title>Phylogenomic reconstructions and comparative analyses of Kickxellomycotina fungi.</title>
        <authorList>
            <person name="Reynolds N.K."/>
            <person name="Stajich J.E."/>
            <person name="Barry K."/>
            <person name="Grigoriev I.V."/>
            <person name="Crous P."/>
            <person name="Smith M.E."/>
        </authorList>
    </citation>
    <scope>NUCLEOTIDE SEQUENCE</scope>
    <source>
        <strain evidence="1">IMI 214461</strain>
    </source>
</reference>
<keyword evidence="2" id="KW-1185">Reference proteome</keyword>
<name>A0A9W8BIZ2_9FUNG</name>
<dbReference type="Proteomes" id="UP001150907">
    <property type="component" value="Unassembled WGS sequence"/>
</dbReference>
<evidence type="ECO:0000313" key="1">
    <source>
        <dbReference type="EMBL" id="KAJ2002816.1"/>
    </source>
</evidence>
<dbReference type="EMBL" id="JANBQF010000268">
    <property type="protein sequence ID" value="KAJ2002816.1"/>
    <property type="molecule type" value="Genomic_DNA"/>
</dbReference>
<dbReference type="AlphaFoldDB" id="A0A9W8BIZ2"/>
<proteinExistence type="predicted"/>
<organism evidence="1 2">
    <name type="scientific">Coemansia thaxteri</name>
    <dbReference type="NCBI Taxonomy" id="2663907"/>
    <lineage>
        <taxon>Eukaryota</taxon>
        <taxon>Fungi</taxon>
        <taxon>Fungi incertae sedis</taxon>
        <taxon>Zoopagomycota</taxon>
        <taxon>Kickxellomycotina</taxon>
        <taxon>Kickxellomycetes</taxon>
        <taxon>Kickxellales</taxon>
        <taxon>Kickxellaceae</taxon>
        <taxon>Coemansia</taxon>
    </lineage>
</organism>
<sequence>MNEIFGAGEGTFDYCYDKSNVECGMFPVDCSVGFQKKTSAFTVVADTEVTDDEYTDEFGNVAFSLAMQTKGMYSNQPDHR</sequence>
<evidence type="ECO:0000313" key="2">
    <source>
        <dbReference type="Proteomes" id="UP001150907"/>
    </source>
</evidence>
<gene>
    <name evidence="1" type="ORF">H4R26_003414</name>
</gene>
<feature type="non-terminal residue" evidence="1">
    <location>
        <position position="80"/>
    </location>
</feature>
<comment type="caution">
    <text evidence="1">The sequence shown here is derived from an EMBL/GenBank/DDBJ whole genome shotgun (WGS) entry which is preliminary data.</text>
</comment>
<protein>
    <submittedName>
        <fullName evidence="1">Uncharacterized protein</fullName>
    </submittedName>
</protein>
<accession>A0A9W8BIZ2</accession>